<evidence type="ECO:0000313" key="2">
    <source>
        <dbReference type="Proteomes" id="UP000176336"/>
    </source>
</evidence>
<dbReference type="Proteomes" id="UP000176336">
    <property type="component" value="Unassembled WGS sequence"/>
</dbReference>
<protein>
    <submittedName>
        <fullName evidence="1">Uncharacterized protein</fullName>
    </submittedName>
</protein>
<dbReference type="AlphaFoldDB" id="A0A1F5IR85"/>
<proteinExistence type="predicted"/>
<dbReference type="EMBL" id="MFCR01000008">
    <property type="protein sequence ID" value="OGE18872.1"/>
    <property type="molecule type" value="Genomic_DNA"/>
</dbReference>
<reference evidence="1 2" key="1">
    <citation type="journal article" date="2016" name="Nat. Commun.">
        <title>Thousands of microbial genomes shed light on interconnected biogeochemical processes in an aquifer system.</title>
        <authorList>
            <person name="Anantharaman K."/>
            <person name="Brown C.T."/>
            <person name="Hug L.A."/>
            <person name="Sharon I."/>
            <person name="Castelle C.J."/>
            <person name="Probst A.J."/>
            <person name="Thomas B.C."/>
            <person name="Singh A."/>
            <person name="Wilkins M.J."/>
            <person name="Karaoz U."/>
            <person name="Brodie E.L."/>
            <person name="Williams K.H."/>
            <person name="Hubbard S.S."/>
            <person name="Banfield J.F."/>
        </authorList>
    </citation>
    <scope>NUCLEOTIDE SEQUENCE [LARGE SCALE GENOMIC DNA]</scope>
</reference>
<accession>A0A1F5IR85</accession>
<gene>
    <name evidence="1" type="ORF">A2871_02685</name>
</gene>
<evidence type="ECO:0000313" key="1">
    <source>
        <dbReference type="EMBL" id="OGE18872.1"/>
    </source>
</evidence>
<name>A0A1F5IR85_9BACT</name>
<sequence length="60" mass="6850">MNQDDFKKLLDESLQPLKEDLAEVKETLQTHSSALVRIESVLEGYADAYKVNKGNIERLD</sequence>
<comment type="caution">
    <text evidence="1">The sequence shown here is derived from an EMBL/GenBank/DDBJ whole genome shotgun (WGS) entry which is preliminary data.</text>
</comment>
<organism evidence="1 2">
    <name type="scientific">Candidatus Daviesbacteria bacterium RIFCSPHIGHO2_01_FULL_41_23</name>
    <dbReference type="NCBI Taxonomy" id="1797764"/>
    <lineage>
        <taxon>Bacteria</taxon>
        <taxon>Candidatus Daviesiibacteriota</taxon>
    </lineage>
</organism>